<evidence type="ECO:0000256" key="2">
    <source>
        <dbReference type="ARBA" id="ARBA00007482"/>
    </source>
</evidence>
<evidence type="ECO:0000256" key="11">
    <source>
        <dbReference type="ARBA" id="ARBA00033056"/>
    </source>
</evidence>
<comment type="function">
    <text evidence="8">Acts on ADP-mannose and ADP-glucose as well as ADP-ribose. Prevents glycogen biosynthesis. The reaction catalyzed by this enzyme is a limiting step of the gluconeogenic process.</text>
</comment>
<dbReference type="SUPFAM" id="SSF110857">
    <property type="entry name" value="Gamma-glutamyl cyclotransferase-like"/>
    <property type="match status" value="1"/>
</dbReference>
<protein>
    <recommendedName>
        <fullName evidence="4">ADP-ribose pyrophosphatase</fullName>
        <ecNumber evidence="3">3.6.1.13</ecNumber>
    </recommendedName>
    <alternativeName>
        <fullName evidence="9">ADP-ribose diphosphatase</fullName>
    </alternativeName>
    <alternativeName>
        <fullName evidence="11">ADP-ribose phosphohydrolase</fullName>
    </alternativeName>
    <alternativeName>
        <fullName evidence="10">Adenosine diphosphoribose pyrophosphatase</fullName>
    </alternativeName>
</protein>
<evidence type="ECO:0000256" key="5">
    <source>
        <dbReference type="ARBA" id="ARBA00022723"/>
    </source>
</evidence>
<dbReference type="RefSeq" id="WP_109387834.1">
    <property type="nucleotide sequence ID" value="NZ_QETF01000005.1"/>
</dbReference>
<dbReference type="InterPro" id="IPR015797">
    <property type="entry name" value="NUDIX_hydrolase-like_dom_sf"/>
</dbReference>
<evidence type="ECO:0000256" key="8">
    <source>
        <dbReference type="ARBA" id="ARBA00025164"/>
    </source>
</evidence>
<dbReference type="NCBIfam" id="TIGR00052">
    <property type="entry name" value="nudix-type nucleoside diphosphatase, YffH/AdpP family"/>
    <property type="match status" value="1"/>
</dbReference>
<feature type="binding site" evidence="13">
    <location>
        <position position="276"/>
    </location>
    <ligand>
        <name>Mg(2+)</name>
        <dbReference type="ChEBI" id="CHEBI:18420"/>
        <label>1</label>
    </ligand>
</feature>
<dbReference type="GO" id="GO:0019144">
    <property type="term" value="F:ADP-sugar diphosphatase activity"/>
    <property type="evidence" value="ECO:0007669"/>
    <property type="project" value="TreeGrafter"/>
</dbReference>
<dbReference type="GO" id="GO:0019693">
    <property type="term" value="P:ribose phosphate metabolic process"/>
    <property type="evidence" value="ECO:0007669"/>
    <property type="project" value="TreeGrafter"/>
</dbReference>
<feature type="short sequence motif" description="Nudix box" evidence="14">
    <location>
        <begin position="257"/>
        <end position="279"/>
    </location>
</feature>
<dbReference type="GO" id="GO:0047631">
    <property type="term" value="F:ADP-ribose diphosphatase activity"/>
    <property type="evidence" value="ECO:0007669"/>
    <property type="project" value="UniProtKB-EC"/>
</dbReference>
<dbReference type="Gene3D" id="3.90.79.10">
    <property type="entry name" value="Nucleoside Triphosphate Pyrophosphohydrolase"/>
    <property type="match status" value="1"/>
</dbReference>
<dbReference type="InterPro" id="IPR004385">
    <property type="entry name" value="NDP_pyrophosphatase"/>
</dbReference>
<comment type="catalytic activity">
    <reaction evidence="12">
        <text>ADP-D-ribose + H2O = D-ribose 5-phosphate + AMP + 2 H(+)</text>
        <dbReference type="Rhea" id="RHEA:10412"/>
        <dbReference type="ChEBI" id="CHEBI:15377"/>
        <dbReference type="ChEBI" id="CHEBI:15378"/>
        <dbReference type="ChEBI" id="CHEBI:57967"/>
        <dbReference type="ChEBI" id="CHEBI:78346"/>
        <dbReference type="ChEBI" id="CHEBI:456215"/>
        <dbReference type="EC" id="3.6.1.13"/>
    </reaction>
</comment>
<dbReference type="PROSITE" id="PS00893">
    <property type="entry name" value="NUDIX_BOX"/>
    <property type="match status" value="1"/>
</dbReference>
<evidence type="ECO:0000256" key="14">
    <source>
        <dbReference type="PIRSR" id="PIRSR604385-3"/>
    </source>
</evidence>
<dbReference type="Pfam" id="PF00293">
    <property type="entry name" value="NUDIX"/>
    <property type="match status" value="1"/>
</dbReference>
<evidence type="ECO:0000256" key="3">
    <source>
        <dbReference type="ARBA" id="ARBA00012453"/>
    </source>
</evidence>
<evidence type="ECO:0000256" key="1">
    <source>
        <dbReference type="ARBA" id="ARBA00001946"/>
    </source>
</evidence>
<keyword evidence="5 13" id="KW-0479">Metal-binding</keyword>
<sequence>MELFLFGTLLHRPLFEVVAGAPGEWRPGRRARHRVARVEGQSFPVMVEGGAAAYGALVSGLDAEALARLHFYEAAFDYAPAEIEVLDAAERPVRALAYLPKPGRWRAASQDWNLGEWIAGQGALTVEAAHEAMSLFGQVPPQKMGQRHGQILFRAASRLRGAAVPPGEGPSRDEVTLHELRRPYMNFFAAEEMDLSFRRFDGTMSPVLERAIWAAGDAALVLPYDPVRDRVLLIEQFRPGPYRRGDPSPWLLEPIAGRIDPGESPEQAACREAQEEAGLQLERLELVADSYVSPGTTTEHFHLFVGLADLPDDLPGLGGNAEEAEDIRSHLMSWAAFDARLTAHGFRLIPLELAGHWLARNRERLRASA</sequence>
<dbReference type="PROSITE" id="PS51462">
    <property type="entry name" value="NUDIX"/>
    <property type="match status" value="1"/>
</dbReference>
<dbReference type="EMBL" id="QETF01000005">
    <property type="protein sequence ID" value="PWG17426.1"/>
    <property type="molecule type" value="Genomic_DNA"/>
</dbReference>
<dbReference type="PANTHER" id="PTHR11839">
    <property type="entry name" value="UDP/ADP-SUGAR PYROPHOSPHATASE"/>
    <property type="match status" value="1"/>
</dbReference>
<evidence type="ECO:0000256" key="10">
    <source>
        <dbReference type="ARBA" id="ARBA00030308"/>
    </source>
</evidence>
<evidence type="ECO:0000313" key="17">
    <source>
        <dbReference type="Proteomes" id="UP000245293"/>
    </source>
</evidence>
<dbReference type="AlphaFoldDB" id="A0A2V1P539"/>
<gene>
    <name evidence="16" type="ORF">DFK10_06565</name>
</gene>
<proteinExistence type="inferred from homology"/>
<feature type="domain" description="Nudix hydrolase" evidence="15">
    <location>
        <begin position="214"/>
        <end position="354"/>
    </location>
</feature>
<dbReference type="InterPro" id="IPR009288">
    <property type="entry name" value="AIG2-like_dom"/>
</dbReference>
<evidence type="ECO:0000313" key="16">
    <source>
        <dbReference type="EMBL" id="PWG17426.1"/>
    </source>
</evidence>
<keyword evidence="6 16" id="KW-0378">Hydrolase</keyword>
<evidence type="ECO:0000256" key="13">
    <source>
        <dbReference type="PIRSR" id="PIRSR604385-2"/>
    </source>
</evidence>
<dbReference type="CDD" id="cd24155">
    <property type="entry name" value="NUDIX_ADPRase"/>
    <property type="match status" value="1"/>
</dbReference>
<dbReference type="GO" id="GO:0006753">
    <property type="term" value="P:nucleoside phosphate metabolic process"/>
    <property type="evidence" value="ECO:0007669"/>
    <property type="project" value="TreeGrafter"/>
</dbReference>
<evidence type="ECO:0000256" key="7">
    <source>
        <dbReference type="ARBA" id="ARBA00022842"/>
    </source>
</evidence>
<dbReference type="PANTHER" id="PTHR11839:SF5">
    <property type="entry name" value="ADP-RIBOSE PYROPHOSPHATASE"/>
    <property type="match status" value="1"/>
</dbReference>
<comment type="cofactor">
    <cofactor evidence="1 13">
        <name>Mg(2+)</name>
        <dbReference type="ChEBI" id="CHEBI:18420"/>
    </cofactor>
</comment>
<dbReference type="GO" id="GO:0005829">
    <property type="term" value="C:cytosol"/>
    <property type="evidence" value="ECO:0007669"/>
    <property type="project" value="TreeGrafter"/>
</dbReference>
<dbReference type="InterPro" id="IPR036568">
    <property type="entry name" value="GGCT-like_sf"/>
</dbReference>
<dbReference type="Pfam" id="PF06094">
    <property type="entry name" value="GGACT"/>
    <property type="match status" value="1"/>
</dbReference>
<reference evidence="17" key="1">
    <citation type="submission" date="2018-05" db="EMBL/GenBank/DDBJ databases">
        <authorList>
            <person name="Du Z."/>
            <person name="Wang X."/>
        </authorList>
    </citation>
    <scope>NUCLEOTIDE SEQUENCE [LARGE SCALE GENOMIC DNA]</scope>
    <source>
        <strain evidence="17">WDS4C29</strain>
    </source>
</reference>
<dbReference type="EC" id="3.6.1.13" evidence="3"/>
<evidence type="ECO:0000256" key="9">
    <source>
        <dbReference type="ARBA" id="ARBA00030162"/>
    </source>
</evidence>
<dbReference type="Gene3D" id="3.10.490.10">
    <property type="entry name" value="Gamma-glutamyl cyclotransferase-like"/>
    <property type="match status" value="1"/>
</dbReference>
<name>A0A2V1P539_9RHOB</name>
<keyword evidence="7 13" id="KW-0460">Magnesium</keyword>
<evidence type="ECO:0000256" key="12">
    <source>
        <dbReference type="ARBA" id="ARBA00049546"/>
    </source>
</evidence>
<evidence type="ECO:0000256" key="6">
    <source>
        <dbReference type="ARBA" id="ARBA00022801"/>
    </source>
</evidence>
<feature type="binding site" evidence="13">
    <location>
        <position position="272"/>
    </location>
    <ligand>
        <name>Mg(2+)</name>
        <dbReference type="ChEBI" id="CHEBI:18420"/>
        <label>1</label>
    </ligand>
</feature>
<dbReference type="OrthoDB" id="5292471at2"/>
<evidence type="ECO:0000256" key="4">
    <source>
        <dbReference type="ARBA" id="ARBA00013297"/>
    </source>
</evidence>
<dbReference type="InterPro" id="IPR020084">
    <property type="entry name" value="NUDIX_hydrolase_CS"/>
</dbReference>
<feature type="binding site" evidence="13">
    <location>
        <position position="325"/>
    </location>
    <ligand>
        <name>Mg(2+)</name>
        <dbReference type="ChEBI" id="CHEBI:18420"/>
        <label>1</label>
    </ligand>
</feature>
<comment type="similarity">
    <text evidence="2">Belongs to the Nudix hydrolase family. NudF subfamily.</text>
</comment>
<evidence type="ECO:0000259" key="15">
    <source>
        <dbReference type="PROSITE" id="PS51462"/>
    </source>
</evidence>
<feature type="binding site" evidence="13">
    <location>
        <position position="256"/>
    </location>
    <ligand>
        <name>Mg(2+)</name>
        <dbReference type="ChEBI" id="CHEBI:18420"/>
        <label>1</label>
    </ligand>
</feature>
<keyword evidence="17" id="KW-1185">Reference proteome</keyword>
<organism evidence="16 17">
    <name type="scientific">Salibaculum griseiflavum</name>
    <dbReference type="NCBI Taxonomy" id="1914409"/>
    <lineage>
        <taxon>Bacteria</taxon>
        <taxon>Pseudomonadati</taxon>
        <taxon>Pseudomonadota</taxon>
        <taxon>Alphaproteobacteria</taxon>
        <taxon>Rhodobacterales</taxon>
        <taxon>Roseobacteraceae</taxon>
        <taxon>Salibaculum</taxon>
    </lineage>
</organism>
<dbReference type="Proteomes" id="UP000245293">
    <property type="component" value="Unassembled WGS sequence"/>
</dbReference>
<comment type="caution">
    <text evidence="16">The sequence shown here is derived from an EMBL/GenBank/DDBJ whole genome shotgun (WGS) entry which is preliminary data.</text>
</comment>
<dbReference type="SUPFAM" id="SSF55811">
    <property type="entry name" value="Nudix"/>
    <property type="match status" value="1"/>
</dbReference>
<dbReference type="InterPro" id="IPR000086">
    <property type="entry name" value="NUDIX_hydrolase_dom"/>
</dbReference>
<accession>A0A2V1P539</accession>
<dbReference type="GO" id="GO:0046872">
    <property type="term" value="F:metal ion binding"/>
    <property type="evidence" value="ECO:0007669"/>
    <property type="project" value="UniProtKB-KW"/>
</dbReference>